<dbReference type="SUPFAM" id="SSF53335">
    <property type="entry name" value="S-adenosyl-L-methionine-dependent methyltransferases"/>
    <property type="match status" value="1"/>
</dbReference>
<dbReference type="AlphaFoldDB" id="W5TWZ5"/>
<feature type="binding site" evidence="5">
    <location>
        <position position="102"/>
    </location>
    <ligand>
        <name>S-adenosyl-L-methionine</name>
        <dbReference type="ChEBI" id="CHEBI:59789"/>
    </ligand>
</feature>
<dbReference type="eggNOG" id="COG0030">
    <property type="taxonomic scope" value="Bacteria"/>
</dbReference>
<dbReference type="PANTHER" id="PTHR11727">
    <property type="entry name" value="DIMETHYLADENOSINE TRANSFERASE"/>
    <property type="match status" value="1"/>
</dbReference>
<proteinExistence type="inferred from homology"/>
<comment type="similarity">
    <text evidence="5">Belongs to the class I-like SAM-binding methyltransferase superfamily. rRNA adenine N(6)-methyltransferase family.</text>
</comment>
<dbReference type="GO" id="GO:0000179">
    <property type="term" value="F:rRNA (adenine-N6,N6-)-dimethyltransferase activity"/>
    <property type="evidence" value="ECO:0007669"/>
    <property type="project" value="UniProtKB-UniRule"/>
</dbReference>
<dbReference type="PROSITE" id="PS01131">
    <property type="entry name" value="RRNA_A_DIMETH"/>
    <property type="match status" value="1"/>
</dbReference>
<keyword evidence="4 5" id="KW-0694">RNA-binding</keyword>
<evidence type="ECO:0000256" key="3">
    <source>
        <dbReference type="ARBA" id="ARBA00022691"/>
    </source>
</evidence>
<dbReference type="Pfam" id="PF00398">
    <property type="entry name" value="RrnaAD"/>
    <property type="match status" value="1"/>
</dbReference>
<name>W5TWZ5_9NOCA</name>
<dbReference type="InterPro" id="IPR001737">
    <property type="entry name" value="KsgA/Erm"/>
</dbReference>
<dbReference type="InterPro" id="IPR029063">
    <property type="entry name" value="SAM-dependent_MTases_sf"/>
</dbReference>
<keyword evidence="2 5" id="KW-0808">Transferase</keyword>
<reference evidence="8 9" key="1">
    <citation type="journal article" date="2014" name="Appl. Environ. Microbiol.">
        <title>Insights into the Microbial Degradation of Rubber and Gutta-Percha by Analysis of the Complete Genome of Nocardia nova SH22a.</title>
        <authorList>
            <person name="Luo Q."/>
            <person name="Hiessl S."/>
            <person name="Poehlein A."/>
            <person name="Daniel R."/>
            <person name="Steinbuchel A."/>
        </authorList>
    </citation>
    <scope>NUCLEOTIDE SEQUENCE [LARGE SCALE GENOMIC DNA]</scope>
    <source>
        <strain evidence="8">SH22a</strain>
    </source>
</reference>
<keyword evidence="9" id="KW-1185">Reference proteome</keyword>
<dbReference type="STRING" id="1415166.NONO_c69700"/>
<evidence type="ECO:0000259" key="7">
    <source>
        <dbReference type="SMART" id="SM00650"/>
    </source>
</evidence>
<evidence type="ECO:0000256" key="4">
    <source>
        <dbReference type="ARBA" id="ARBA00022884"/>
    </source>
</evidence>
<accession>W5TWZ5</accession>
<dbReference type="PROSITE" id="PS51689">
    <property type="entry name" value="SAM_RNA_A_N6_MT"/>
    <property type="match status" value="1"/>
</dbReference>
<feature type="binding site" evidence="5">
    <location>
        <position position="40"/>
    </location>
    <ligand>
        <name>S-adenosyl-L-methionine</name>
        <dbReference type="ChEBI" id="CHEBI:59789"/>
    </ligand>
</feature>
<feature type="binding site" evidence="5">
    <location>
        <position position="15"/>
    </location>
    <ligand>
        <name>S-adenosyl-L-methionine</name>
        <dbReference type="ChEBI" id="CHEBI:59789"/>
    </ligand>
</feature>
<dbReference type="InterPro" id="IPR020596">
    <property type="entry name" value="rRNA_Ade_Mease_Trfase_CS"/>
</dbReference>
<protein>
    <submittedName>
        <fullName evidence="8">Putative rRNA methyltransferase</fullName>
    </submittedName>
</protein>
<dbReference type="SMART" id="SM00650">
    <property type="entry name" value="rADc"/>
    <property type="match status" value="1"/>
</dbReference>
<dbReference type="PATRIC" id="fig|1415166.3.peg.7155"/>
<dbReference type="GO" id="GO:0005829">
    <property type="term" value="C:cytosol"/>
    <property type="evidence" value="ECO:0007669"/>
    <property type="project" value="TreeGrafter"/>
</dbReference>
<evidence type="ECO:0000256" key="5">
    <source>
        <dbReference type="PROSITE-ProRule" id="PRU01026"/>
    </source>
</evidence>
<dbReference type="GO" id="GO:0003723">
    <property type="term" value="F:RNA binding"/>
    <property type="evidence" value="ECO:0007669"/>
    <property type="project" value="UniProtKB-UniRule"/>
</dbReference>
<dbReference type="InterPro" id="IPR020598">
    <property type="entry name" value="rRNA_Ade_methylase_Trfase_N"/>
</dbReference>
<dbReference type="EMBL" id="CP006850">
    <property type="protein sequence ID" value="AHH21731.1"/>
    <property type="molecule type" value="Genomic_DNA"/>
</dbReference>
<dbReference type="NCBIfam" id="NF000499">
    <property type="entry name" value="Erm23S_rRNA_broad"/>
    <property type="match status" value="1"/>
</dbReference>
<feature type="compositionally biased region" description="Polar residues" evidence="6">
    <location>
        <begin position="290"/>
        <end position="309"/>
    </location>
</feature>
<feature type="binding site" evidence="5">
    <location>
        <position position="61"/>
    </location>
    <ligand>
        <name>S-adenosyl-L-methionine</name>
        <dbReference type="ChEBI" id="CHEBI:59789"/>
    </ligand>
</feature>
<dbReference type="KEGG" id="nno:NONO_c69700"/>
<feature type="binding site" evidence="5">
    <location>
        <position position="13"/>
    </location>
    <ligand>
        <name>S-adenosyl-L-methionine</name>
        <dbReference type="ChEBI" id="CHEBI:59789"/>
    </ligand>
</feature>
<dbReference type="PANTHER" id="PTHR11727:SF7">
    <property type="entry name" value="DIMETHYLADENOSINE TRANSFERASE-RELATED"/>
    <property type="match status" value="1"/>
</dbReference>
<evidence type="ECO:0000256" key="1">
    <source>
        <dbReference type="ARBA" id="ARBA00022603"/>
    </source>
</evidence>
<feature type="domain" description="Ribosomal RNA adenine methylase transferase N-terminal" evidence="7">
    <location>
        <begin position="20"/>
        <end position="184"/>
    </location>
</feature>
<dbReference type="OrthoDB" id="3616874at2"/>
<feature type="binding site" evidence="5">
    <location>
        <position position="86"/>
    </location>
    <ligand>
        <name>S-adenosyl-L-methionine</name>
        <dbReference type="ChEBI" id="CHEBI:59789"/>
    </ligand>
</feature>
<dbReference type="Proteomes" id="UP000019150">
    <property type="component" value="Chromosome"/>
</dbReference>
<dbReference type="Gene3D" id="3.40.50.150">
    <property type="entry name" value="Vaccinia Virus protein VP39"/>
    <property type="match status" value="1"/>
</dbReference>
<keyword evidence="3 5" id="KW-0949">S-adenosyl-L-methionine</keyword>
<evidence type="ECO:0000256" key="2">
    <source>
        <dbReference type="ARBA" id="ARBA00022679"/>
    </source>
</evidence>
<evidence type="ECO:0000313" key="9">
    <source>
        <dbReference type="Proteomes" id="UP000019150"/>
    </source>
</evidence>
<gene>
    <name evidence="8" type="ORF">NONO_c69700</name>
</gene>
<evidence type="ECO:0000313" key="8">
    <source>
        <dbReference type="EMBL" id="AHH21731.1"/>
    </source>
</evidence>
<sequence>MSRFETRKTLSQNFLTDPRIARMIVRTSGITPADLVLEVGPGAGMLTRQLLTVSRRVRTYEKDPHYADRLRRRYAGDYRIRCHHSDFRDVIAPREPFAVVANVPFAITTDIVRWCLAARHLRSATLLTQWEFARKHSGDYGRWSKLSITQWPWTESALGPRVSRDAFRPRPAIDGGVLILRRRPEPLLPKAYRADYRNLVELGFSGVGGSFAASLRRAHPAARVHAACAAAGISRELTVGLVPPEAWIRVFDHLIVRAGRRARTDPRPPPRRPALGSVPWRRQSRFGPRWTSNRARSRPCSTGSRSGTT</sequence>
<organism evidence="8 9">
    <name type="scientific">Nocardia nova SH22a</name>
    <dbReference type="NCBI Taxonomy" id="1415166"/>
    <lineage>
        <taxon>Bacteria</taxon>
        <taxon>Bacillati</taxon>
        <taxon>Actinomycetota</taxon>
        <taxon>Actinomycetes</taxon>
        <taxon>Mycobacteriales</taxon>
        <taxon>Nocardiaceae</taxon>
        <taxon>Nocardia</taxon>
    </lineage>
</organism>
<evidence type="ECO:0000256" key="6">
    <source>
        <dbReference type="SAM" id="MobiDB-lite"/>
    </source>
</evidence>
<dbReference type="HOGENOM" id="CLU_041220_3_1_11"/>
<keyword evidence="1 5" id="KW-0489">Methyltransferase</keyword>
<feature type="region of interest" description="Disordered" evidence="6">
    <location>
        <begin position="261"/>
        <end position="309"/>
    </location>
</feature>